<name>A0ABU4XV83_9HYPH</name>
<keyword evidence="2" id="KW-1185">Reference proteome</keyword>
<organism evidence="1 2">
    <name type="scientific">Mesorhizobium album</name>
    <dbReference type="NCBI Taxonomy" id="3072314"/>
    <lineage>
        <taxon>Bacteria</taxon>
        <taxon>Pseudomonadati</taxon>
        <taxon>Pseudomonadota</taxon>
        <taxon>Alphaproteobacteria</taxon>
        <taxon>Hyphomicrobiales</taxon>
        <taxon>Phyllobacteriaceae</taxon>
        <taxon>Mesorhizobium</taxon>
    </lineage>
</organism>
<protein>
    <submittedName>
        <fullName evidence="1">Uncharacterized protein</fullName>
    </submittedName>
</protein>
<dbReference type="EMBL" id="JAVIIW010000008">
    <property type="protein sequence ID" value="MDX8478602.1"/>
    <property type="molecule type" value="Genomic_DNA"/>
</dbReference>
<gene>
    <name evidence="1" type="ORF">RFN28_08920</name>
</gene>
<comment type="caution">
    <text evidence="1">The sequence shown here is derived from an EMBL/GenBank/DDBJ whole genome shotgun (WGS) entry which is preliminary data.</text>
</comment>
<proteinExistence type="predicted"/>
<accession>A0ABU4XV83</accession>
<dbReference type="Proteomes" id="UP001287059">
    <property type="component" value="Unassembled WGS sequence"/>
</dbReference>
<evidence type="ECO:0000313" key="1">
    <source>
        <dbReference type="EMBL" id="MDX8478602.1"/>
    </source>
</evidence>
<evidence type="ECO:0000313" key="2">
    <source>
        <dbReference type="Proteomes" id="UP001287059"/>
    </source>
</evidence>
<sequence length="71" mass="8037">MTAYRSAAAWIDQALGCLAEAVERMPDDRFLAEHAAAHDAPRSLSVNMVPAVLEREWWRRWVATSELGRRA</sequence>
<dbReference type="RefSeq" id="WP_320287012.1">
    <property type="nucleotide sequence ID" value="NZ_JAVIIW010000008.1"/>
</dbReference>
<reference evidence="1 2" key="1">
    <citation type="submission" date="2023-08" db="EMBL/GenBank/DDBJ databases">
        <title>Implementing the SeqCode for naming new Mesorhizobium species isolated from Vachellia karroo root nodules.</title>
        <authorList>
            <person name="Van Lill M."/>
        </authorList>
    </citation>
    <scope>NUCLEOTIDE SEQUENCE [LARGE SCALE GENOMIC DNA]</scope>
    <source>
        <strain evidence="1 2">VK24D</strain>
    </source>
</reference>